<dbReference type="PANTHER" id="PTHR12592:SF0">
    <property type="entry name" value="ATP-DEPENDENT (S)-NAD(P)H-HYDRATE DEHYDRATASE"/>
    <property type="match status" value="1"/>
</dbReference>
<evidence type="ECO:0000256" key="10">
    <source>
        <dbReference type="ARBA" id="ARBA00023027"/>
    </source>
</evidence>
<dbReference type="Pfam" id="PF01256">
    <property type="entry name" value="Carb_kinase"/>
    <property type="match status" value="1"/>
</dbReference>
<evidence type="ECO:0000256" key="14">
    <source>
        <dbReference type="ARBA" id="ARBA00025153"/>
    </source>
</evidence>
<keyword evidence="8 17" id="KW-0521">NADP</keyword>
<evidence type="ECO:0000256" key="13">
    <source>
        <dbReference type="ARBA" id="ARBA00023268"/>
    </source>
</evidence>
<feature type="binding site" evidence="18">
    <location>
        <position position="121"/>
    </location>
    <ligand>
        <name>K(+)</name>
        <dbReference type="ChEBI" id="CHEBI:29103"/>
    </ligand>
</feature>
<dbReference type="SUPFAM" id="SSF64153">
    <property type="entry name" value="YjeF N-terminal domain-like"/>
    <property type="match status" value="1"/>
</dbReference>
<keyword evidence="10 17" id="KW-0520">NAD</keyword>
<dbReference type="GO" id="GO:0110051">
    <property type="term" value="P:metabolite repair"/>
    <property type="evidence" value="ECO:0007669"/>
    <property type="project" value="TreeGrafter"/>
</dbReference>
<comment type="similarity">
    <text evidence="3 19">In the N-terminal section; belongs to the NnrE/AIBP family.</text>
</comment>
<dbReference type="EC" id="5.1.99.6" evidence="19"/>
<dbReference type="PROSITE" id="PS51385">
    <property type="entry name" value="YJEF_N"/>
    <property type="match status" value="1"/>
</dbReference>
<dbReference type="NCBIfam" id="TIGR00196">
    <property type="entry name" value="yjeF_cterm"/>
    <property type="match status" value="1"/>
</dbReference>
<dbReference type="PANTHER" id="PTHR12592">
    <property type="entry name" value="ATP-DEPENDENT (S)-NAD(P)H-HYDRATE DEHYDRATASE FAMILY MEMBER"/>
    <property type="match status" value="1"/>
</dbReference>
<feature type="domain" description="YjeF C-terminal" evidence="20">
    <location>
        <begin position="220"/>
        <end position="498"/>
    </location>
</feature>
<dbReference type="SUPFAM" id="SSF53613">
    <property type="entry name" value="Ribokinase-like"/>
    <property type="match status" value="1"/>
</dbReference>
<comment type="caution">
    <text evidence="22">The sequence shown here is derived from an EMBL/GenBank/DDBJ whole genome shotgun (WGS) entry which is preliminary data.</text>
</comment>
<dbReference type="HAMAP" id="MF_01965">
    <property type="entry name" value="NADHX_dehydratase"/>
    <property type="match status" value="1"/>
</dbReference>
<dbReference type="GO" id="GO:0052855">
    <property type="term" value="F:ADP-dependent NAD(P)H-hydrate dehydratase activity"/>
    <property type="evidence" value="ECO:0007669"/>
    <property type="project" value="UniProtKB-UniRule"/>
</dbReference>
<dbReference type="GO" id="GO:0005524">
    <property type="term" value="F:ATP binding"/>
    <property type="evidence" value="ECO:0007669"/>
    <property type="project" value="UniProtKB-UniRule"/>
</dbReference>
<reference evidence="22" key="1">
    <citation type="journal article" date="2021" name="PeerJ">
        <title>Extensive microbial diversity within the chicken gut microbiome revealed by metagenomics and culture.</title>
        <authorList>
            <person name="Gilroy R."/>
            <person name="Ravi A."/>
            <person name="Getino M."/>
            <person name="Pursley I."/>
            <person name="Horton D.L."/>
            <person name="Alikhan N.F."/>
            <person name="Baker D."/>
            <person name="Gharbi K."/>
            <person name="Hall N."/>
            <person name="Watson M."/>
            <person name="Adriaenssens E.M."/>
            <person name="Foster-Nyarko E."/>
            <person name="Jarju S."/>
            <person name="Secka A."/>
            <person name="Antonio M."/>
            <person name="Oren A."/>
            <person name="Chaudhuri R.R."/>
            <person name="La Ragione R."/>
            <person name="Hildebrand F."/>
            <person name="Pallen M.J."/>
        </authorList>
    </citation>
    <scope>NUCLEOTIDE SEQUENCE</scope>
    <source>
        <strain evidence="22">CHK192-9172</strain>
    </source>
</reference>
<dbReference type="PIRSF" id="PIRSF017184">
    <property type="entry name" value="Nnr"/>
    <property type="match status" value="1"/>
</dbReference>
<evidence type="ECO:0000256" key="1">
    <source>
        <dbReference type="ARBA" id="ARBA00000013"/>
    </source>
</evidence>
<feature type="binding site" evidence="17">
    <location>
        <position position="438"/>
    </location>
    <ligand>
        <name>AMP</name>
        <dbReference type="ChEBI" id="CHEBI:456215"/>
    </ligand>
</feature>
<feature type="binding site" evidence="17">
    <location>
        <position position="439"/>
    </location>
    <ligand>
        <name>(6S)-NADPHX</name>
        <dbReference type="ChEBI" id="CHEBI:64076"/>
    </ligand>
</feature>
<comment type="function">
    <text evidence="17">Catalyzes the dehydration of the S-form of NAD(P)HX at the expense of ADP, which is converted to AMP. Together with NAD(P)HX epimerase, which catalyzes the epimerization of the S- and R-forms, the enzyme allows the repair of both epimers of NAD(P)HX, a damaged form of NAD(P)H that is a result of enzymatic or heat-dependent hydration.</text>
</comment>
<feature type="binding site" evidence="17">
    <location>
        <position position="372"/>
    </location>
    <ligand>
        <name>(6S)-NADPHX</name>
        <dbReference type="ChEBI" id="CHEBI:64076"/>
    </ligand>
</feature>
<evidence type="ECO:0000256" key="18">
    <source>
        <dbReference type="HAMAP-Rule" id="MF_01966"/>
    </source>
</evidence>
<feature type="binding site" evidence="18">
    <location>
        <position position="59"/>
    </location>
    <ligand>
        <name>K(+)</name>
        <dbReference type="ChEBI" id="CHEBI:29103"/>
    </ligand>
</feature>
<comment type="catalytic activity">
    <reaction evidence="1 18 19">
        <text>(6R)-NADHX = (6S)-NADHX</text>
        <dbReference type="Rhea" id="RHEA:32215"/>
        <dbReference type="ChEBI" id="CHEBI:64074"/>
        <dbReference type="ChEBI" id="CHEBI:64075"/>
        <dbReference type="EC" id="5.1.99.6"/>
    </reaction>
</comment>
<evidence type="ECO:0000313" key="23">
    <source>
        <dbReference type="Proteomes" id="UP000824024"/>
    </source>
</evidence>
<accession>A0A9D2D1A4</accession>
<dbReference type="Gene3D" id="3.40.1190.20">
    <property type="match status" value="1"/>
</dbReference>
<evidence type="ECO:0000313" key="22">
    <source>
        <dbReference type="EMBL" id="HIZ06675.1"/>
    </source>
</evidence>
<evidence type="ECO:0000256" key="4">
    <source>
        <dbReference type="ARBA" id="ARBA00009524"/>
    </source>
</evidence>
<dbReference type="GO" id="GO:0052856">
    <property type="term" value="F:NAD(P)HX epimerase activity"/>
    <property type="evidence" value="ECO:0007669"/>
    <property type="project" value="UniProtKB-UniRule"/>
</dbReference>
<dbReference type="PROSITE" id="PS01050">
    <property type="entry name" value="YJEF_C_2"/>
    <property type="match status" value="1"/>
</dbReference>
<comment type="similarity">
    <text evidence="4 19">In the C-terminal section; belongs to the NnrD/CARKD family.</text>
</comment>
<dbReference type="InterPro" id="IPR000631">
    <property type="entry name" value="CARKD"/>
</dbReference>
<dbReference type="PROSITE" id="PS51383">
    <property type="entry name" value="YJEF_C_3"/>
    <property type="match status" value="1"/>
</dbReference>
<evidence type="ECO:0000259" key="21">
    <source>
        <dbReference type="PROSITE" id="PS51385"/>
    </source>
</evidence>
<dbReference type="AlphaFoldDB" id="A0A9D2D1A4"/>
<comment type="cofactor">
    <cofactor evidence="18 19">
        <name>K(+)</name>
        <dbReference type="ChEBI" id="CHEBI:29103"/>
    </cofactor>
    <text evidence="18 19">Binds 1 potassium ion per subunit.</text>
</comment>
<evidence type="ECO:0000256" key="12">
    <source>
        <dbReference type="ARBA" id="ARBA00023239"/>
    </source>
</evidence>
<evidence type="ECO:0000256" key="8">
    <source>
        <dbReference type="ARBA" id="ARBA00022857"/>
    </source>
</evidence>
<feature type="binding site" evidence="18">
    <location>
        <begin position="58"/>
        <end position="62"/>
    </location>
    <ligand>
        <name>(6S)-NADPHX</name>
        <dbReference type="ChEBI" id="CHEBI:64076"/>
    </ligand>
</feature>
<comment type="caution">
    <text evidence="18">Lacks conserved residue(s) required for the propagation of feature annotation.</text>
</comment>
<evidence type="ECO:0000256" key="19">
    <source>
        <dbReference type="PIRNR" id="PIRNR017184"/>
    </source>
</evidence>
<dbReference type="CDD" id="cd01171">
    <property type="entry name" value="YXKO-related"/>
    <property type="match status" value="1"/>
</dbReference>
<comment type="function">
    <text evidence="18">Catalyzes the epimerization of the S- and R-forms of NAD(P)HX, a damaged form of NAD(P)H that is a result of enzymatic or heat-dependent hydration. This is a prerequisite for the S-specific NAD(P)H-hydrate dehydratase to allow the repair of both epimers of NAD(P)HX.</text>
</comment>
<comment type="catalytic activity">
    <reaction evidence="15 17 19">
        <text>(6S)-NADHX + ADP = AMP + phosphate + NADH + H(+)</text>
        <dbReference type="Rhea" id="RHEA:32223"/>
        <dbReference type="ChEBI" id="CHEBI:15378"/>
        <dbReference type="ChEBI" id="CHEBI:43474"/>
        <dbReference type="ChEBI" id="CHEBI:57945"/>
        <dbReference type="ChEBI" id="CHEBI:64074"/>
        <dbReference type="ChEBI" id="CHEBI:456215"/>
        <dbReference type="ChEBI" id="CHEBI:456216"/>
        <dbReference type="EC" id="4.2.1.136"/>
    </reaction>
</comment>
<dbReference type="GO" id="GO:0046872">
    <property type="term" value="F:metal ion binding"/>
    <property type="evidence" value="ECO:0007669"/>
    <property type="project" value="UniProtKB-UniRule"/>
</dbReference>
<proteinExistence type="inferred from homology"/>
<dbReference type="Pfam" id="PF03853">
    <property type="entry name" value="YjeF_N"/>
    <property type="match status" value="1"/>
</dbReference>
<keyword evidence="11 18" id="KW-0413">Isomerase</keyword>
<keyword evidence="9 18" id="KW-0630">Potassium</keyword>
<comment type="similarity">
    <text evidence="17">Belongs to the NnrD/CARKD family.</text>
</comment>
<keyword evidence="13" id="KW-0511">Multifunctional enzyme</keyword>
<feature type="binding site" evidence="17">
    <location>
        <position position="321"/>
    </location>
    <ligand>
        <name>(6S)-NADPHX</name>
        <dbReference type="ChEBI" id="CHEBI:64076"/>
    </ligand>
</feature>
<evidence type="ECO:0000256" key="6">
    <source>
        <dbReference type="ARBA" id="ARBA00022741"/>
    </source>
</evidence>
<evidence type="ECO:0000256" key="11">
    <source>
        <dbReference type="ARBA" id="ARBA00023235"/>
    </source>
</evidence>
<evidence type="ECO:0000256" key="16">
    <source>
        <dbReference type="ARBA" id="ARBA00049209"/>
    </source>
</evidence>
<dbReference type="NCBIfam" id="TIGR00197">
    <property type="entry name" value="yjeF_nterm"/>
    <property type="match status" value="1"/>
</dbReference>
<dbReference type="InterPro" id="IPR017953">
    <property type="entry name" value="Carbohydrate_kinase_pred_CS"/>
</dbReference>
<evidence type="ECO:0000256" key="7">
    <source>
        <dbReference type="ARBA" id="ARBA00022840"/>
    </source>
</evidence>
<reference evidence="22" key="2">
    <citation type="submission" date="2021-04" db="EMBL/GenBank/DDBJ databases">
        <authorList>
            <person name="Gilroy R."/>
        </authorList>
    </citation>
    <scope>NUCLEOTIDE SEQUENCE</scope>
    <source>
        <strain evidence="22">CHK192-9172</strain>
    </source>
</reference>
<comment type="similarity">
    <text evidence="18">Belongs to the NnrE/AIBP family.</text>
</comment>
<dbReference type="Proteomes" id="UP000824024">
    <property type="component" value="Unassembled WGS sequence"/>
</dbReference>
<gene>
    <name evidence="17" type="primary">nnrD</name>
    <name evidence="18" type="synonym">nnrE</name>
    <name evidence="22" type="ORF">IAA08_01925</name>
</gene>
<comment type="function">
    <text evidence="14 19">Bifunctional enzyme that catalyzes the epimerization of the S- and R-forms of NAD(P)HX and the dehydration of the S-form of NAD(P)HX at the expense of ADP, which is converted to AMP. This allows the repair of both epimers of NAD(P)HX, a damaged form of NAD(P)H that is a result of enzymatic or heat-dependent hydration.</text>
</comment>
<feature type="binding site" evidence="18">
    <location>
        <begin position="125"/>
        <end position="131"/>
    </location>
    <ligand>
        <name>(6S)-NADPHX</name>
        <dbReference type="ChEBI" id="CHEBI:64076"/>
    </ligand>
</feature>
<feature type="binding site" evidence="18">
    <location>
        <position position="157"/>
    </location>
    <ligand>
        <name>K(+)</name>
        <dbReference type="ChEBI" id="CHEBI:29103"/>
    </ligand>
</feature>
<dbReference type="InterPro" id="IPR036652">
    <property type="entry name" value="YjeF_N_dom_sf"/>
</dbReference>
<evidence type="ECO:0000256" key="15">
    <source>
        <dbReference type="ARBA" id="ARBA00048238"/>
    </source>
</evidence>
<dbReference type="InterPro" id="IPR030677">
    <property type="entry name" value="Nnr"/>
</dbReference>
<dbReference type="HAMAP" id="MF_01966">
    <property type="entry name" value="NADHX_epimerase"/>
    <property type="match status" value="1"/>
</dbReference>
<evidence type="ECO:0000256" key="5">
    <source>
        <dbReference type="ARBA" id="ARBA00022723"/>
    </source>
</evidence>
<comment type="catalytic activity">
    <reaction evidence="2 18 19">
        <text>(6R)-NADPHX = (6S)-NADPHX</text>
        <dbReference type="Rhea" id="RHEA:32227"/>
        <dbReference type="ChEBI" id="CHEBI:64076"/>
        <dbReference type="ChEBI" id="CHEBI:64077"/>
        <dbReference type="EC" id="5.1.99.6"/>
    </reaction>
</comment>
<dbReference type="GO" id="GO:0046496">
    <property type="term" value="P:nicotinamide nucleotide metabolic process"/>
    <property type="evidence" value="ECO:0007669"/>
    <property type="project" value="UniProtKB-UniRule"/>
</dbReference>
<keyword evidence="6 17" id="KW-0547">Nucleotide-binding</keyword>
<protein>
    <recommendedName>
        <fullName evidence="19">Bifunctional NAD(P)H-hydrate repair enzyme</fullName>
    </recommendedName>
    <alternativeName>
        <fullName evidence="19">Nicotinamide nucleotide repair protein</fullName>
    </alternativeName>
    <domain>
        <recommendedName>
            <fullName evidence="19">ADP-dependent (S)-NAD(P)H-hydrate dehydratase</fullName>
            <ecNumber evidence="19">4.2.1.136</ecNumber>
        </recommendedName>
        <alternativeName>
            <fullName evidence="19">ADP-dependent NAD(P)HX dehydratase</fullName>
        </alternativeName>
    </domain>
    <domain>
        <recommendedName>
            <fullName evidence="19">NAD(P)H-hydrate epimerase</fullName>
            <ecNumber evidence="19">5.1.99.6</ecNumber>
        </recommendedName>
    </domain>
</protein>
<keyword evidence="7 17" id="KW-0067">ATP-binding</keyword>
<evidence type="ECO:0000256" key="2">
    <source>
        <dbReference type="ARBA" id="ARBA00000909"/>
    </source>
</evidence>
<dbReference type="EMBL" id="DXCH01000050">
    <property type="protein sequence ID" value="HIZ06675.1"/>
    <property type="molecule type" value="Genomic_DNA"/>
</dbReference>
<comment type="catalytic activity">
    <reaction evidence="16 17 19">
        <text>(6S)-NADPHX + ADP = AMP + phosphate + NADPH + H(+)</text>
        <dbReference type="Rhea" id="RHEA:32235"/>
        <dbReference type="ChEBI" id="CHEBI:15378"/>
        <dbReference type="ChEBI" id="CHEBI:43474"/>
        <dbReference type="ChEBI" id="CHEBI:57783"/>
        <dbReference type="ChEBI" id="CHEBI:64076"/>
        <dbReference type="ChEBI" id="CHEBI:456215"/>
        <dbReference type="ChEBI" id="CHEBI:456216"/>
        <dbReference type="EC" id="4.2.1.136"/>
    </reaction>
</comment>
<comment type="cofactor">
    <cofactor evidence="17">
        <name>Mg(2+)</name>
        <dbReference type="ChEBI" id="CHEBI:18420"/>
    </cofactor>
</comment>
<dbReference type="EC" id="4.2.1.136" evidence="19"/>
<keyword evidence="12 17" id="KW-0456">Lyase</keyword>
<evidence type="ECO:0000259" key="20">
    <source>
        <dbReference type="PROSITE" id="PS51383"/>
    </source>
</evidence>
<keyword evidence="5 18" id="KW-0479">Metal-binding</keyword>
<evidence type="ECO:0000256" key="3">
    <source>
        <dbReference type="ARBA" id="ARBA00006001"/>
    </source>
</evidence>
<feature type="domain" description="YjeF N-terminal" evidence="21">
    <location>
        <begin position="10"/>
        <end position="211"/>
    </location>
</feature>
<feature type="binding site" evidence="17">
    <location>
        <position position="255"/>
    </location>
    <ligand>
        <name>(6S)-NADPHX</name>
        <dbReference type="ChEBI" id="CHEBI:64076"/>
    </ligand>
</feature>
<dbReference type="Gene3D" id="3.40.50.10260">
    <property type="entry name" value="YjeF N-terminal domain"/>
    <property type="match status" value="1"/>
</dbReference>
<organism evidence="22 23">
    <name type="scientific">Candidatus Eubacterium avistercoris</name>
    <dbReference type="NCBI Taxonomy" id="2838567"/>
    <lineage>
        <taxon>Bacteria</taxon>
        <taxon>Bacillati</taxon>
        <taxon>Bacillota</taxon>
        <taxon>Clostridia</taxon>
        <taxon>Eubacteriales</taxon>
        <taxon>Eubacteriaceae</taxon>
        <taxon>Eubacterium</taxon>
    </lineage>
</organism>
<comment type="subunit">
    <text evidence="17">Homotetramer.</text>
</comment>
<dbReference type="InterPro" id="IPR029056">
    <property type="entry name" value="Ribokinase-like"/>
</dbReference>
<sequence>MEYLLNSREMKACDSGTIGYFGVPSLVLMERAALAASEEIMRRIPTPAKCLAVCGSGNNGGDGLAIARLLFLKGYKVQIVFAGNREKTSEETAVQLDIAEKYQIPVTDKMPGEDETDIIVDSIFGIGLSRAVEGRWGEILDRMNRMKGYKVAVDIASGISADTGQILGRAFRADLTVTFGFAKIGHILYPGAEYTGELAVRDIGIDEHGFLGNMPRVRGITKEDLEKIPARPENGNKGTFGKILIIGGSRNMAGAGVFSATAAYRSGGGLVRILTHESNRLIMQTLIPEAVLTTYEEKPGEEDGKILDCLSWADVIVLGPGIGTGEFAQHLTKLALFNASAPCILDADALNIIGKHMDWLTEMKAEKIVTPHMGEMARLTGRSIRELKEDPVKEASAFAEKYHAITVLKDARTVTALPGGDVFINRSGNSGMATGGSGDVLTGVLAGLAGQGCELSLAAPLGVYLHGLAGDEAARKRGKRGMTASDIAQAVGIILKEGFAENETI</sequence>
<name>A0A9D2D1A4_9FIRM</name>
<feature type="binding site" evidence="18">
    <location>
        <position position="154"/>
    </location>
    <ligand>
        <name>(6S)-NADPHX</name>
        <dbReference type="ChEBI" id="CHEBI:64076"/>
    </ligand>
</feature>
<feature type="binding site" evidence="17">
    <location>
        <begin position="409"/>
        <end position="413"/>
    </location>
    <ligand>
        <name>AMP</name>
        <dbReference type="ChEBI" id="CHEBI:456215"/>
    </ligand>
</feature>
<evidence type="ECO:0000256" key="9">
    <source>
        <dbReference type="ARBA" id="ARBA00022958"/>
    </source>
</evidence>
<evidence type="ECO:0000256" key="17">
    <source>
        <dbReference type="HAMAP-Rule" id="MF_01965"/>
    </source>
</evidence>
<dbReference type="InterPro" id="IPR004443">
    <property type="entry name" value="YjeF_N_dom"/>
</dbReference>